<feature type="non-terminal residue" evidence="1">
    <location>
        <position position="1"/>
    </location>
</feature>
<dbReference type="Proteomes" id="UP001174909">
    <property type="component" value="Unassembled WGS sequence"/>
</dbReference>
<gene>
    <name evidence="1" type="ORF">GBAR_LOCUS24657</name>
</gene>
<proteinExistence type="predicted"/>
<comment type="caution">
    <text evidence="1">The sequence shown here is derived from an EMBL/GenBank/DDBJ whole genome shotgun (WGS) entry which is preliminary data.</text>
</comment>
<dbReference type="EMBL" id="CASHTH010003395">
    <property type="protein sequence ID" value="CAI8044453.1"/>
    <property type="molecule type" value="Genomic_DNA"/>
</dbReference>
<evidence type="ECO:0000313" key="2">
    <source>
        <dbReference type="Proteomes" id="UP001174909"/>
    </source>
</evidence>
<reference evidence="1" key="1">
    <citation type="submission" date="2023-03" db="EMBL/GenBank/DDBJ databases">
        <authorList>
            <person name="Steffen K."/>
            <person name="Cardenas P."/>
        </authorList>
    </citation>
    <scope>NUCLEOTIDE SEQUENCE</scope>
</reference>
<name>A0AA35X3W6_GEOBA</name>
<organism evidence="1 2">
    <name type="scientific">Geodia barretti</name>
    <name type="common">Barrett's horny sponge</name>
    <dbReference type="NCBI Taxonomy" id="519541"/>
    <lineage>
        <taxon>Eukaryota</taxon>
        <taxon>Metazoa</taxon>
        <taxon>Porifera</taxon>
        <taxon>Demospongiae</taxon>
        <taxon>Heteroscleromorpha</taxon>
        <taxon>Tetractinellida</taxon>
        <taxon>Astrophorina</taxon>
        <taxon>Geodiidae</taxon>
        <taxon>Geodia</taxon>
    </lineage>
</organism>
<sequence>TVLETGGGLGSLVWRRETHVDGGTWFGIDRGVSGWDGQCLTISLEEESEGKREREAR</sequence>
<accession>A0AA35X3W6</accession>
<protein>
    <submittedName>
        <fullName evidence="1">Uncharacterized protein</fullName>
    </submittedName>
</protein>
<evidence type="ECO:0000313" key="1">
    <source>
        <dbReference type="EMBL" id="CAI8044453.1"/>
    </source>
</evidence>
<keyword evidence="2" id="KW-1185">Reference proteome</keyword>
<dbReference type="AlphaFoldDB" id="A0AA35X3W6"/>